<organism evidence="1 2">
    <name type="scientific">Streptomyces pratisoli</name>
    <dbReference type="NCBI Taxonomy" id="3139917"/>
    <lineage>
        <taxon>Bacteria</taxon>
        <taxon>Bacillati</taxon>
        <taxon>Actinomycetota</taxon>
        <taxon>Actinomycetes</taxon>
        <taxon>Kitasatosporales</taxon>
        <taxon>Streptomycetaceae</taxon>
        <taxon>Streptomyces</taxon>
    </lineage>
</organism>
<protein>
    <submittedName>
        <fullName evidence="1">Calcium-binding protein</fullName>
    </submittedName>
</protein>
<comment type="caution">
    <text evidence="1">The sequence shown here is derived from an EMBL/GenBank/DDBJ whole genome shotgun (WGS) entry which is preliminary data.</text>
</comment>
<reference evidence="1" key="1">
    <citation type="submission" date="2024-03" db="EMBL/GenBank/DDBJ databases">
        <title>Novel Streptomyces species of biotechnological and ecological value are a feature of Machair soil.</title>
        <authorList>
            <person name="Prole J.R."/>
            <person name="Goodfellow M."/>
            <person name="Allenby N."/>
            <person name="Ward A.C."/>
        </authorList>
    </citation>
    <scope>NUCLEOTIDE SEQUENCE</scope>
    <source>
        <strain evidence="1">MS1.AVA.4</strain>
    </source>
</reference>
<dbReference type="Proteomes" id="UP001375539">
    <property type="component" value="Unassembled WGS sequence"/>
</dbReference>
<evidence type="ECO:0000313" key="1">
    <source>
        <dbReference type="EMBL" id="MEJ8655060.1"/>
    </source>
</evidence>
<gene>
    <name evidence="1" type="ORF">WKI58_00720</name>
</gene>
<name>A0ACC6Q9B2_9ACTN</name>
<keyword evidence="2" id="KW-1185">Reference proteome</keyword>
<evidence type="ECO:0000313" key="2">
    <source>
        <dbReference type="Proteomes" id="UP001375539"/>
    </source>
</evidence>
<dbReference type="EMBL" id="JBBKAI010000002">
    <property type="protein sequence ID" value="MEJ8655060.1"/>
    <property type="molecule type" value="Genomic_DNA"/>
</dbReference>
<accession>A0ACC6Q9B2</accession>
<proteinExistence type="predicted"/>
<sequence>MGAVSAALAVGVLTAPAAHAVRGDLAITKVVVNGGKPIVLGTGTKTVSLSVTARTDSPIKDTFLELWHGTDSELNASYHKRGTCTAPSAGLTTCSTSFQLDPKSDLISNSLAGGGWKAYAQLEAKDGDYVSDNYPAVRVQRAASLTVNAAPEPVVKGKPVTVTGRLLLADWNANKYRGYSGQSVKLQYRKSGSSTYTTLKTLKTNSSGDLRTTVTASADGYWRWTFAGWTTVPAVTTAGDFVDVR</sequence>